<feature type="active site" description="Proton acceptor" evidence="4">
    <location>
        <position position="380"/>
    </location>
</feature>
<dbReference type="EMBL" id="QQAX01000001">
    <property type="protein sequence ID" value="RDI48855.1"/>
    <property type="molecule type" value="Genomic_DNA"/>
</dbReference>
<keyword evidence="3 5" id="KW-0012">Acyltransferase</keyword>
<protein>
    <submittedName>
        <fullName evidence="8">3-ketoacyl-CoA thiolase</fullName>
    </submittedName>
</protein>
<feature type="active site" description="Proton acceptor" evidence="4">
    <location>
        <position position="410"/>
    </location>
</feature>
<dbReference type="NCBIfam" id="TIGR01930">
    <property type="entry name" value="AcCoA-C-Actrans"/>
    <property type="match status" value="1"/>
</dbReference>
<dbReference type="PANTHER" id="PTHR42689:SF1">
    <property type="entry name" value="ACETYL-COA ACYLTRANSFERASE FADA2 (3-KETOACYL-COA THIOLASE) (BETA-KETOTHIOLASE)-RELATED"/>
    <property type="match status" value="1"/>
</dbReference>
<accession>A0A370H1I0</accession>
<dbReference type="InterPro" id="IPR020613">
    <property type="entry name" value="Thiolase_CS"/>
</dbReference>
<dbReference type="InterPro" id="IPR020616">
    <property type="entry name" value="Thiolase_N"/>
</dbReference>
<dbReference type="OrthoDB" id="1402717at2"/>
<feature type="active site" description="Acyl-thioester intermediate" evidence="4">
    <location>
        <position position="90"/>
    </location>
</feature>
<dbReference type="PROSITE" id="PS00737">
    <property type="entry name" value="THIOLASE_2"/>
    <property type="match status" value="1"/>
</dbReference>
<feature type="domain" description="Thiolase N-terminal" evidence="6">
    <location>
        <begin position="6"/>
        <end position="273"/>
    </location>
</feature>
<evidence type="ECO:0000313" key="8">
    <source>
        <dbReference type="EMBL" id="RDI48855.1"/>
    </source>
</evidence>
<gene>
    <name evidence="8" type="ORF">C8D86_101138</name>
</gene>
<keyword evidence="2 5" id="KW-0808">Transferase</keyword>
<evidence type="ECO:0000313" key="9">
    <source>
        <dbReference type="Proteomes" id="UP000254720"/>
    </source>
</evidence>
<dbReference type="Pfam" id="PF00108">
    <property type="entry name" value="Thiolase_N"/>
    <property type="match status" value="1"/>
</dbReference>
<dbReference type="PANTHER" id="PTHR42689">
    <property type="entry name" value="ACETYL-COA ACYLTRANSFERASE FADA2 (3-KETOACYL-COA THIOLASE) (BETA-KETOTHIOLASE)-RELATED"/>
    <property type="match status" value="1"/>
</dbReference>
<dbReference type="InterPro" id="IPR016039">
    <property type="entry name" value="Thiolase-like"/>
</dbReference>
<reference evidence="8 9" key="1">
    <citation type="submission" date="2018-07" db="EMBL/GenBank/DDBJ databases">
        <title>Genomic Encyclopedia of Type Strains, Phase IV (KMG-IV): sequencing the most valuable type-strain genomes for metagenomic binning, comparative biology and taxonomic classification.</title>
        <authorList>
            <person name="Goeker M."/>
        </authorList>
    </citation>
    <scope>NUCLEOTIDE SEQUENCE [LARGE SCALE GENOMIC DNA]</scope>
    <source>
        <strain evidence="8 9">DSM 16500</strain>
    </source>
</reference>
<dbReference type="InterPro" id="IPR020610">
    <property type="entry name" value="Thiolase_AS"/>
</dbReference>
<evidence type="ECO:0000256" key="1">
    <source>
        <dbReference type="ARBA" id="ARBA00010982"/>
    </source>
</evidence>
<evidence type="ECO:0000259" key="6">
    <source>
        <dbReference type="Pfam" id="PF00108"/>
    </source>
</evidence>
<dbReference type="InterPro" id="IPR020617">
    <property type="entry name" value="Thiolase_C"/>
</dbReference>
<evidence type="ECO:0000256" key="2">
    <source>
        <dbReference type="ARBA" id="ARBA00022679"/>
    </source>
</evidence>
<feature type="domain" description="Thiolase C-terminal" evidence="7">
    <location>
        <begin position="283"/>
        <end position="422"/>
    </location>
</feature>
<comment type="similarity">
    <text evidence="1 5">Belongs to the thiolase-like superfamily. Thiolase family.</text>
</comment>
<organism evidence="8 9">
    <name type="scientific">Aquicella lusitana</name>
    <dbReference type="NCBI Taxonomy" id="254246"/>
    <lineage>
        <taxon>Bacteria</taxon>
        <taxon>Pseudomonadati</taxon>
        <taxon>Pseudomonadota</taxon>
        <taxon>Gammaproteobacteria</taxon>
        <taxon>Legionellales</taxon>
        <taxon>Coxiellaceae</taxon>
        <taxon>Aquicella</taxon>
    </lineage>
</organism>
<dbReference type="InterPro" id="IPR050521">
    <property type="entry name" value="3-ketoacyl-CoA_Thiolase"/>
</dbReference>
<comment type="caution">
    <text evidence="8">The sequence shown here is derived from an EMBL/GenBank/DDBJ whole genome shotgun (WGS) entry which is preliminary data.</text>
</comment>
<dbReference type="PROSITE" id="PS00099">
    <property type="entry name" value="THIOLASE_3"/>
    <property type="match status" value="1"/>
</dbReference>
<dbReference type="Proteomes" id="UP000254720">
    <property type="component" value="Unassembled WGS sequence"/>
</dbReference>
<dbReference type="GO" id="GO:0003988">
    <property type="term" value="F:acetyl-CoA C-acyltransferase activity"/>
    <property type="evidence" value="ECO:0007669"/>
    <property type="project" value="UniProtKB-ARBA"/>
</dbReference>
<dbReference type="CDD" id="cd00751">
    <property type="entry name" value="thiolase"/>
    <property type="match status" value="1"/>
</dbReference>
<evidence type="ECO:0000256" key="3">
    <source>
        <dbReference type="ARBA" id="ARBA00023315"/>
    </source>
</evidence>
<dbReference type="Pfam" id="PF02803">
    <property type="entry name" value="Thiolase_C"/>
    <property type="match status" value="1"/>
</dbReference>
<evidence type="ECO:0000259" key="7">
    <source>
        <dbReference type="Pfam" id="PF02803"/>
    </source>
</evidence>
<dbReference type="RefSeq" id="WP_114833363.1">
    <property type="nucleotide sequence ID" value="NZ_LR699114.1"/>
</dbReference>
<sequence length="424" mass="46402">MKTRPVYISGGVRSPFVKSMTHYAGITTQELMTATLQALVTQMHLEGKIVGDVGLGAVINSALNWDLARECVLGTTLDPHTPAYTLQRACGTSLETTLQLALKISNYQIDTAIAGGVDTNSDVPLSFRRSFAQKMLALRKAKDFKERLKIVASFRPADFKPELPAVVEPRTRLSMGEHCEKMVQEWHISRKEQDELALMSHQRGVAAIEEGFYDDLVFEFMGLKRDTTPRKDTSLEKLAKLKTVFDTTEKGTLTAGNSSPLSDGAAAVFLVCEEYAKEFDSPLLARFVDAQVAAVDFVHGEGLLMAPTIAVSELLKRHHLSLQDFDFYEIHEAFSGQVLCTLKAWESPDYCQRVLKRNEPLGPIDRSKLNVKGGSVALGHPFAATGARIVVNLAKLLHQRGQGRGLISICTAGGMGVAAILEAV</sequence>
<dbReference type="AlphaFoldDB" id="A0A370H1I0"/>
<dbReference type="GO" id="GO:0005829">
    <property type="term" value="C:cytosol"/>
    <property type="evidence" value="ECO:0007669"/>
    <property type="project" value="TreeGrafter"/>
</dbReference>
<dbReference type="NCBIfam" id="NF006740">
    <property type="entry name" value="PRK09268.1"/>
    <property type="match status" value="1"/>
</dbReference>
<dbReference type="SUPFAM" id="SSF53901">
    <property type="entry name" value="Thiolase-like"/>
    <property type="match status" value="2"/>
</dbReference>
<name>A0A370H1I0_9COXI</name>
<evidence type="ECO:0000256" key="5">
    <source>
        <dbReference type="RuleBase" id="RU003557"/>
    </source>
</evidence>
<dbReference type="PIRSF" id="PIRSF000429">
    <property type="entry name" value="Ac-CoA_Ac_transf"/>
    <property type="match status" value="1"/>
</dbReference>
<dbReference type="Gene3D" id="3.40.47.10">
    <property type="match status" value="1"/>
</dbReference>
<evidence type="ECO:0000256" key="4">
    <source>
        <dbReference type="PIRSR" id="PIRSR000429-1"/>
    </source>
</evidence>
<dbReference type="InterPro" id="IPR002155">
    <property type="entry name" value="Thiolase"/>
</dbReference>
<proteinExistence type="inferred from homology"/>
<keyword evidence="9" id="KW-1185">Reference proteome</keyword>